<keyword evidence="5" id="KW-0804">Transcription</keyword>
<dbReference type="GO" id="GO:0006351">
    <property type="term" value="P:DNA-templated transcription"/>
    <property type="evidence" value="ECO:0007669"/>
    <property type="project" value="InterPro"/>
</dbReference>
<evidence type="ECO:0000256" key="7">
    <source>
        <dbReference type="SAM" id="MobiDB-lite"/>
    </source>
</evidence>
<evidence type="ECO:0000313" key="10">
    <source>
        <dbReference type="Proteomes" id="UP000799537"/>
    </source>
</evidence>
<dbReference type="GeneID" id="54560421"/>
<dbReference type="InterPro" id="IPR052478">
    <property type="entry name" value="Metabolite_Synth_Reg"/>
</dbReference>
<proteinExistence type="predicted"/>
<dbReference type="CDD" id="cd12148">
    <property type="entry name" value="fungal_TF_MHR"/>
    <property type="match status" value="1"/>
</dbReference>
<dbReference type="GO" id="GO:0008270">
    <property type="term" value="F:zinc ion binding"/>
    <property type="evidence" value="ECO:0007669"/>
    <property type="project" value="InterPro"/>
</dbReference>
<dbReference type="OrthoDB" id="4064873at2759"/>
<dbReference type="Gene3D" id="4.10.240.10">
    <property type="entry name" value="Zn(2)-C6 fungal-type DNA-binding domain"/>
    <property type="match status" value="1"/>
</dbReference>
<dbReference type="InterPro" id="IPR036864">
    <property type="entry name" value="Zn2-C6_fun-type_DNA-bd_sf"/>
</dbReference>
<dbReference type="SUPFAM" id="SSF57701">
    <property type="entry name" value="Zn2/Cys6 DNA-binding domain"/>
    <property type="match status" value="1"/>
</dbReference>
<keyword evidence="6" id="KW-0539">Nucleus</keyword>
<dbReference type="PANTHER" id="PTHR31779:SF6">
    <property type="entry name" value="SNOAL-LIKE DOMAIN-CONTAINING PROTEIN"/>
    <property type="match status" value="1"/>
</dbReference>
<dbReference type="PANTHER" id="PTHR31779">
    <property type="entry name" value="2-NITROPROPANE DIOXYGENASE FAMILY, PUTATIVE (AFU_ORTHOLOGUE AFUA_2G17430)-RELATED"/>
    <property type="match status" value="1"/>
</dbReference>
<sequence length="582" mass="63776">MSPSPMPIRRLPRTRIRQACQACRRRRRKCDGLWPCRLCKAHGYTCVFEPRGSADKAKVTGPPSAVVVSDDHPPPHASDQSPEDVEAGDAEVSARFSSRSIAELPQSQVHGQPGSSKEQKPPVIDLVKGRYCDASGSCVFPLFVSQSIQSRVALRPHAYGWNINTRLEPSPPSVSSIRRFLAYQEVALYSQCFFEAVGRSYCFVDAGSFHQRTLQYWTDDSAISHGLEAMICGVLILGSLFSATGIMAESQLVEHAKLILDNSISCALGRLTLDLACAWVLRTLYLRLTTRPSLAWFASCTSVHVAESLGLHADLDKFHGRPASIEDSEIRKTRRNILNCAVFLNTLISAEYGRSRLTLELWPSSIDNEDNSVLVTLAQVLRNPSDDDEDVVATLGSLADLTSEVPHLALLIADVALFLYRKRIHQNNGQLSSSGYKALLSILDGGIGRARESAASQLPWWNVLSTPFQTLLVLIHVNTTESLALVRKAMEALEMVNTAFTSSSLVREALVVAQLIVGTLRERKLQQVDLLPSFDASGDPVTGACNGSSGIDLNISQLLSPTDWPSIDWLQDLDLSSRQGPT</sequence>
<dbReference type="EMBL" id="ML993600">
    <property type="protein sequence ID" value="KAF2165394.1"/>
    <property type="molecule type" value="Genomic_DNA"/>
</dbReference>
<accession>A0A6A6CDW2</accession>
<dbReference type="InterPro" id="IPR007219">
    <property type="entry name" value="XnlR_reg_dom"/>
</dbReference>
<dbReference type="Pfam" id="PF00172">
    <property type="entry name" value="Zn_clus"/>
    <property type="match status" value="1"/>
</dbReference>
<dbReference type="Pfam" id="PF04082">
    <property type="entry name" value="Fungal_trans"/>
    <property type="match status" value="1"/>
</dbReference>
<dbReference type="SMART" id="SM00066">
    <property type="entry name" value="GAL4"/>
    <property type="match status" value="1"/>
</dbReference>
<dbReference type="GO" id="GO:0000981">
    <property type="term" value="F:DNA-binding transcription factor activity, RNA polymerase II-specific"/>
    <property type="evidence" value="ECO:0007669"/>
    <property type="project" value="InterPro"/>
</dbReference>
<dbReference type="InterPro" id="IPR001138">
    <property type="entry name" value="Zn2Cys6_DnaBD"/>
</dbReference>
<evidence type="ECO:0000259" key="8">
    <source>
        <dbReference type="PROSITE" id="PS50048"/>
    </source>
</evidence>
<keyword evidence="1" id="KW-0479">Metal-binding</keyword>
<evidence type="ECO:0000313" key="9">
    <source>
        <dbReference type="EMBL" id="KAF2165394.1"/>
    </source>
</evidence>
<keyword evidence="3" id="KW-0805">Transcription regulation</keyword>
<dbReference type="AlphaFoldDB" id="A0A6A6CDW2"/>
<dbReference type="PROSITE" id="PS00463">
    <property type="entry name" value="ZN2_CY6_FUNGAL_1"/>
    <property type="match status" value="1"/>
</dbReference>
<keyword evidence="2" id="KW-0862">Zinc</keyword>
<organism evidence="9 10">
    <name type="scientific">Zasmidium cellare ATCC 36951</name>
    <dbReference type="NCBI Taxonomy" id="1080233"/>
    <lineage>
        <taxon>Eukaryota</taxon>
        <taxon>Fungi</taxon>
        <taxon>Dikarya</taxon>
        <taxon>Ascomycota</taxon>
        <taxon>Pezizomycotina</taxon>
        <taxon>Dothideomycetes</taxon>
        <taxon>Dothideomycetidae</taxon>
        <taxon>Mycosphaerellales</taxon>
        <taxon>Mycosphaerellaceae</taxon>
        <taxon>Zasmidium</taxon>
    </lineage>
</organism>
<evidence type="ECO:0000256" key="1">
    <source>
        <dbReference type="ARBA" id="ARBA00022723"/>
    </source>
</evidence>
<evidence type="ECO:0000256" key="4">
    <source>
        <dbReference type="ARBA" id="ARBA00023125"/>
    </source>
</evidence>
<keyword evidence="4" id="KW-0238">DNA-binding</keyword>
<evidence type="ECO:0000256" key="5">
    <source>
        <dbReference type="ARBA" id="ARBA00023163"/>
    </source>
</evidence>
<evidence type="ECO:0000256" key="6">
    <source>
        <dbReference type="ARBA" id="ARBA00023242"/>
    </source>
</evidence>
<evidence type="ECO:0000256" key="3">
    <source>
        <dbReference type="ARBA" id="ARBA00023015"/>
    </source>
</evidence>
<dbReference type="GO" id="GO:0009410">
    <property type="term" value="P:response to xenobiotic stimulus"/>
    <property type="evidence" value="ECO:0007669"/>
    <property type="project" value="TreeGrafter"/>
</dbReference>
<dbReference type="RefSeq" id="XP_033666283.1">
    <property type="nucleotide sequence ID" value="XM_033807149.1"/>
</dbReference>
<dbReference type="Proteomes" id="UP000799537">
    <property type="component" value="Unassembled WGS sequence"/>
</dbReference>
<dbReference type="PROSITE" id="PS50048">
    <property type="entry name" value="ZN2_CY6_FUNGAL_2"/>
    <property type="match status" value="1"/>
</dbReference>
<protein>
    <recommendedName>
        <fullName evidence="8">Zn(2)-C6 fungal-type domain-containing protein</fullName>
    </recommendedName>
</protein>
<feature type="region of interest" description="Disordered" evidence="7">
    <location>
        <begin position="53"/>
        <end position="92"/>
    </location>
</feature>
<feature type="domain" description="Zn(2)-C6 fungal-type" evidence="8">
    <location>
        <begin position="19"/>
        <end position="48"/>
    </location>
</feature>
<name>A0A6A6CDW2_ZASCE</name>
<gene>
    <name evidence="9" type="ORF">M409DRAFT_24244</name>
</gene>
<dbReference type="GO" id="GO:0003677">
    <property type="term" value="F:DNA binding"/>
    <property type="evidence" value="ECO:0007669"/>
    <property type="project" value="UniProtKB-KW"/>
</dbReference>
<reference evidence="9" key="1">
    <citation type="journal article" date="2020" name="Stud. Mycol.">
        <title>101 Dothideomycetes genomes: a test case for predicting lifestyles and emergence of pathogens.</title>
        <authorList>
            <person name="Haridas S."/>
            <person name="Albert R."/>
            <person name="Binder M."/>
            <person name="Bloem J."/>
            <person name="Labutti K."/>
            <person name="Salamov A."/>
            <person name="Andreopoulos B."/>
            <person name="Baker S."/>
            <person name="Barry K."/>
            <person name="Bills G."/>
            <person name="Bluhm B."/>
            <person name="Cannon C."/>
            <person name="Castanera R."/>
            <person name="Culley D."/>
            <person name="Daum C."/>
            <person name="Ezra D."/>
            <person name="Gonzalez J."/>
            <person name="Henrissat B."/>
            <person name="Kuo A."/>
            <person name="Liang C."/>
            <person name="Lipzen A."/>
            <person name="Lutzoni F."/>
            <person name="Magnuson J."/>
            <person name="Mondo S."/>
            <person name="Nolan M."/>
            <person name="Ohm R."/>
            <person name="Pangilinan J."/>
            <person name="Park H.-J."/>
            <person name="Ramirez L."/>
            <person name="Alfaro M."/>
            <person name="Sun H."/>
            <person name="Tritt A."/>
            <person name="Yoshinaga Y."/>
            <person name="Zwiers L.-H."/>
            <person name="Turgeon B."/>
            <person name="Goodwin S."/>
            <person name="Spatafora J."/>
            <person name="Crous P."/>
            <person name="Grigoriev I."/>
        </authorList>
    </citation>
    <scope>NUCLEOTIDE SEQUENCE</scope>
    <source>
        <strain evidence="9">ATCC 36951</strain>
    </source>
</reference>
<evidence type="ECO:0000256" key="2">
    <source>
        <dbReference type="ARBA" id="ARBA00022833"/>
    </source>
</evidence>
<keyword evidence="10" id="KW-1185">Reference proteome</keyword>